<reference evidence="2" key="1">
    <citation type="submission" date="2025-08" db="UniProtKB">
        <authorList>
            <consortium name="RefSeq"/>
        </authorList>
    </citation>
    <scope>IDENTIFICATION</scope>
    <source>
        <tissue evidence="2">Blood</tissue>
    </source>
</reference>
<organism evidence="1 2">
    <name type="scientific">Camelus bactrianus</name>
    <name type="common">Bactrian camel</name>
    <dbReference type="NCBI Taxonomy" id="9837"/>
    <lineage>
        <taxon>Eukaryota</taxon>
        <taxon>Metazoa</taxon>
        <taxon>Chordata</taxon>
        <taxon>Craniata</taxon>
        <taxon>Vertebrata</taxon>
        <taxon>Euteleostomi</taxon>
        <taxon>Mammalia</taxon>
        <taxon>Eutheria</taxon>
        <taxon>Laurasiatheria</taxon>
        <taxon>Artiodactyla</taxon>
        <taxon>Tylopoda</taxon>
        <taxon>Camelidae</taxon>
        <taxon>Camelus</taxon>
    </lineage>
</organism>
<evidence type="ECO:0000313" key="1">
    <source>
        <dbReference type="Proteomes" id="UP001732780"/>
    </source>
</evidence>
<keyword evidence="1" id="KW-1185">Reference proteome</keyword>
<name>A0AC58NP78_CAMBA</name>
<dbReference type="Proteomes" id="UP001732780">
    <property type="component" value="Chromosome 16"/>
</dbReference>
<sequence>MTGSPRLFPESLWTPLKMSPFCCWGLCVAFLALLCCPGSGEEAFEVHVSPEQPMVKHGGSQVINCSTNCTKPENGGLETSLDKIVLQDSPQWKLFMIFNVSQNSSMRCFFWCSRKQGSKSLNVGLYYPPKQVLLKLQPTRVAVGSPFTIECRVPSVAPLEGLTVTLLRGSEVLHSQTFEGTALSPQEAMVTYSAEAQLEDSSHNFSCQAKMDLRTRGVKVVDSVSDSQALEVFGEGEPPEEVEGDSSRFSPSEEEKAIALLSAGSGGGSHGPALVPRLPSSAVSSLELSPSSQSLCKTTGW</sequence>
<protein>
    <submittedName>
        <fullName evidence="2">Intercellular adhesion molecule 2 isoform X1</fullName>
    </submittedName>
</protein>
<accession>A0AC58NP78</accession>
<proteinExistence type="predicted"/>
<dbReference type="RefSeq" id="XP_074199577.1">
    <property type="nucleotide sequence ID" value="XM_074343476.1"/>
</dbReference>
<gene>
    <name evidence="2" type="primary">ICAM2</name>
</gene>
<evidence type="ECO:0000313" key="2">
    <source>
        <dbReference type="RefSeq" id="XP_074199577.1"/>
    </source>
</evidence>